<accession>A0AB40C0K4</accession>
<keyword evidence="1" id="KW-1185">Reference proteome</keyword>
<dbReference type="PANTHER" id="PTHR33067">
    <property type="entry name" value="RNA-DIRECTED DNA POLYMERASE-RELATED"/>
    <property type="match status" value="1"/>
</dbReference>
<dbReference type="Proteomes" id="UP001515500">
    <property type="component" value="Chromosome 10"/>
</dbReference>
<sequence>MPKYAKFMKELLTNKMKLEEVDTMALYRNGFAIVDKKLPMKLKDQRSFVIPCLLGDGVEENTLADFGASINVMSYTIYMKLGLGELIPKKLTLQLADKSVRRPWGIVEDVLETVEKLIFLVDFVILDIDEDVETPLILRRSFLNTSRAIINWRDGKMTLKVEDEEMVYKLSIAMIYSMD</sequence>
<gene>
    <name evidence="2" type="primary">LOC120270313</name>
</gene>
<dbReference type="InterPro" id="IPR021109">
    <property type="entry name" value="Peptidase_aspartic_dom_sf"/>
</dbReference>
<evidence type="ECO:0000313" key="2">
    <source>
        <dbReference type="RefSeq" id="XP_039133260.1"/>
    </source>
</evidence>
<dbReference type="GeneID" id="120270313"/>
<protein>
    <submittedName>
        <fullName evidence="2">Uncharacterized protein LOC120270313</fullName>
    </submittedName>
</protein>
<name>A0AB40C0K4_DIOCR</name>
<dbReference type="RefSeq" id="XP_039133260.1">
    <property type="nucleotide sequence ID" value="XM_039277326.1"/>
</dbReference>
<dbReference type="AlphaFoldDB" id="A0AB40C0K4"/>
<dbReference type="CDD" id="cd00303">
    <property type="entry name" value="retropepsin_like"/>
    <property type="match status" value="1"/>
</dbReference>
<organism evidence="1 2">
    <name type="scientific">Dioscorea cayennensis subsp. rotundata</name>
    <name type="common">White Guinea yam</name>
    <name type="synonym">Dioscorea rotundata</name>
    <dbReference type="NCBI Taxonomy" id="55577"/>
    <lineage>
        <taxon>Eukaryota</taxon>
        <taxon>Viridiplantae</taxon>
        <taxon>Streptophyta</taxon>
        <taxon>Embryophyta</taxon>
        <taxon>Tracheophyta</taxon>
        <taxon>Spermatophyta</taxon>
        <taxon>Magnoliopsida</taxon>
        <taxon>Liliopsida</taxon>
        <taxon>Dioscoreales</taxon>
        <taxon>Dioscoreaceae</taxon>
        <taxon>Dioscorea</taxon>
    </lineage>
</organism>
<dbReference type="Gene3D" id="2.40.70.10">
    <property type="entry name" value="Acid Proteases"/>
    <property type="match status" value="1"/>
</dbReference>
<proteinExistence type="predicted"/>
<dbReference type="PANTHER" id="PTHR33067:SF35">
    <property type="entry name" value="ASPARTIC PEPTIDASE DDI1-TYPE DOMAIN-CONTAINING PROTEIN"/>
    <property type="match status" value="1"/>
</dbReference>
<reference evidence="2" key="1">
    <citation type="submission" date="2025-08" db="UniProtKB">
        <authorList>
            <consortium name="RefSeq"/>
        </authorList>
    </citation>
    <scope>IDENTIFICATION</scope>
</reference>
<evidence type="ECO:0000313" key="1">
    <source>
        <dbReference type="Proteomes" id="UP001515500"/>
    </source>
</evidence>